<evidence type="ECO:0000256" key="1">
    <source>
        <dbReference type="ARBA" id="ARBA00023125"/>
    </source>
</evidence>
<evidence type="ECO:0000313" key="5">
    <source>
        <dbReference type="Proteomes" id="UP000188147"/>
    </source>
</evidence>
<accession>A0ABM6HW14</accession>
<reference evidence="4 5" key="1">
    <citation type="submission" date="2016-06" db="EMBL/GenBank/DDBJ databases">
        <authorList>
            <person name="Kim H.J."/>
        </authorList>
    </citation>
    <scope>NUCLEOTIDE SEQUENCE [LARGE SCALE GENOMIC DNA]</scope>
    <source>
        <strain evidence="4 5">KFRI01</strain>
    </source>
</reference>
<keyword evidence="2" id="KW-0812">Transmembrane</keyword>
<keyword evidence="5" id="KW-1185">Reference proteome</keyword>
<organism evidence="4 5">
    <name type="scientific">Leuconostoc garlicum</name>
    <dbReference type="NCBI Taxonomy" id="255248"/>
    <lineage>
        <taxon>Bacteria</taxon>
        <taxon>Bacillati</taxon>
        <taxon>Bacillota</taxon>
        <taxon>Bacilli</taxon>
        <taxon>Lactobacillales</taxon>
        <taxon>Lactobacillaceae</taxon>
        <taxon>Leuconostoc</taxon>
    </lineage>
</organism>
<feature type="transmembrane region" description="Helical" evidence="2">
    <location>
        <begin position="180"/>
        <end position="199"/>
    </location>
</feature>
<evidence type="ECO:0000256" key="2">
    <source>
        <dbReference type="SAM" id="Phobius"/>
    </source>
</evidence>
<feature type="domain" description="HTH cro/C1-type" evidence="3">
    <location>
        <begin position="6"/>
        <end position="59"/>
    </location>
</feature>
<dbReference type="RefSeq" id="WP_077283175.1">
    <property type="nucleotide sequence ID" value="NZ_CP016329.1"/>
</dbReference>
<evidence type="ECO:0000313" key="4">
    <source>
        <dbReference type="EMBL" id="AQN80342.1"/>
    </source>
</evidence>
<dbReference type="SMART" id="SM00530">
    <property type="entry name" value="HTH_XRE"/>
    <property type="match status" value="1"/>
</dbReference>
<feature type="transmembrane region" description="Helical" evidence="2">
    <location>
        <begin position="95"/>
        <end position="112"/>
    </location>
</feature>
<dbReference type="EMBL" id="CP016329">
    <property type="protein sequence ID" value="AQN80342.1"/>
    <property type="molecule type" value="Genomic_DNA"/>
</dbReference>
<gene>
    <name evidence="4" type="ORF">A9176_08280</name>
</gene>
<keyword evidence="2" id="KW-1133">Transmembrane helix</keyword>
<dbReference type="PROSITE" id="PS50943">
    <property type="entry name" value="HTH_CROC1"/>
    <property type="match status" value="1"/>
</dbReference>
<evidence type="ECO:0000259" key="3">
    <source>
        <dbReference type="PROSITE" id="PS50943"/>
    </source>
</evidence>
<proteinExistence type="predicted"/>
<dbReference type="CDD" id="cd00093">
    <property type="entry name" value="HTH_XRE"/>
    <property type="match status" value="1"/>
</dbReference>
<keyword evidence="1" id="KW-0238">DNA-binding</keyword>
<name>A0ABM6HW14_9LACO</name>
<protein>
    <recommendedName>
        <fullName evidence="3">HTH cro/C1-type domain-containing protein</fullName>
    </recommendedName>
</protein>
<dbReference type="InterPro" id="IPR001387">
    <property type="entry name" value="Cro/C1-type_HTH"/>
</dbReference>
<dbReference type="InterPro" id="IPR010982">
    <property type="entry name" value="Lambda_DNA-bd_dom_sf"/>
</dbReference>
<dbReference type="Proteomes" id="UP000188147">
    <property type="component" value="Chromosome"/>
</dbReference>
<dbReference type="SUPFAM" id="SSF47413">
    <property type="entry name" value="lambda repressor-like DNA-binding domains"/>
    <property type="match status" value="1"/>
</dbReference>
<dbReference type="Pfam" id="PF01381">
    <property type="entry name" value="HTH_3"/>
    <property type="match status" value="1"/>
</dbReference>
<sequence length="202" mass="23659">MQKTRISMLRKSKGFTQEKLAEKSNLSIRTIQRLESGEDSSLETLRLVANALEVPVNELFETVDDATKANEIDLFSEEQIIQIEKRKSEKQLLNIKRLVVFISLLLLAFFISKFPNDVQGMLGILWVGLFLLSAYLMKYMKSNWHLKMNEKYPLTRGIKVEKSNHMDDFLWWKQPVARNVLMIFWSGIIPFIFISKFVLHIF</sequence>
<dbReference type="PANTHER" id="PTHR46558:SF11">
    <property type="entry name" value="HTH-TYPE TRANSCRIPTIONAL REGULATOR XRE"/>
    <property type="match status" value="1"/>
</dbReference>
<dbReference type="Gene3D" id="1.10.260.40">
    <property type="entry name" value="lambda repressor-like DNA-binding domains"/>
    <property type="match status" value="1"/>
</dbReference>
<dbReference type="PANTHER" id="PTHR46558">
    <property type="entry name" value="TRACRIPTIONAL REGULATORY PROTEIN-RELATED-RELATED"/>
    <property type="match status" value="1"/>
</dbReference>
<keyword evidence="2" id="KW-0472">Membrane</keyword>
<feature type="transmembrane region" description="Helical" evidence="2">
    <location>
        <begin position="118"/>
        <end position="137"/>
    </location>
</feature>